<keyword evidence="3" id="KW-1185">Reference proteome</keyword>
<proteinExistence type="predicted"/>
<feature type="signal peptide" evidence="1">
    <location>
        <begin position="1"/>
        <end position="24"/>
    </location>
</feature>
<dbReference type="OrthoDB" id="33037at2"/>
<reference evidence="2 3" key="1">
    <citation type="submission" date="2019-03" db="EMBL/GenBank/DDBJ databases">
        <title>Genomic Encyclopedia of Type Strains, Phase IV (KMG-IV): sequencing the most valuable type-strain genomes for metagenomic binning, comparative biology and taxonomic classification.</title>
        <authorList>
            <person name="Goeker M."/>
        </authorList>
    </citation>
    <scope>NUCLEOTIDE SEQUENCE [LARGE SCALE GENOMIC DNA]</scope>
    <source>
        <strain evidence="2 3">DSM 25903</strain>
    </source>
</reference>
<gene>
    <name evidence="2" type="ORF">EV668_3994</name>
</gene>
<dbReference type="Proteomes" id="UP000295122">
    <property type="component" value="Unassembled WGS sequence"/>
</dbReference>
<dbReference type="RefSeq" id="WP_133773358.1">
    <property type="nucleotide sequence ID" value="NZ_SNZR01000015.1"/>
</dbReference>
<organism evidence="2 3">
    <name type="scientific">Enterovirga rhinocerotis</name>
    <dbReference type="NCBI Taxonomy" id="1339210"/>
    <lineage>
        <taxon>Bacteria</taxon>
        <taxon>Pseudomonadati</taxon>
        <taxon>Pseudomonadota</taxon>
        <taxon>Alphaproteobacteria</taxon>
        <taxon>Hyphomicrobiales</taxon>
        <taxon>Methylobacteriaceae</taxon>
        <taxon>Enterovirga</taxon>
    </lineage>
</organism>
<evidence type="ECO:0008006" key="4">
    <source>
        <dbReference type="Google" id="ProtNLM"/>
    </source>
</evidence>
<protein>
    <recommendedName>
        <fullName evidence="4">Sensory transduction regulator</fullName>
    </recommendedName>
</protein>
<evidence type="ECO:0000313" key="2">
    <source>
        <dbReference type="EMBL" id="TDR88125.1"/>
    </source>
</evidence>
<dbReference type="AlphaFoldDB" id="A0A4R7BU68"/>
<feature type="chain" id="PRO_5020514885" description="Sensory transduction regulator" evidence="1">
    <location>
        <begin position="25"/>
        <end position="179"/>
    </location>
</feature>
<evidence type="ECO:0000256" key="1">
    <source>
        <dbReference type="SAM" id="SignalP"/>
    </source>
</evidence>
<keyword evidence="1" id="KW-0732">Signal</keyword>
<evidence type="ECO:0000313" key="3">
    <source>
        <dbReference type="Proteomes" id="UP000295122"/>
    </source>
</evidence>
<sequence length="179" mass="18197">MKSRVVAVLAGTVLAVGLAGGAAAQIRLDRPAGGGGGGLGGGGGAPQQQTNVIERISPEAAVRVLQSAGFKGGQMLNLDGGLKAVKMEVNGTPVVVGLVDCKQDGCSSYLFLTNFGKQQVNADFLNRFNSNNRFARLYTNDDGAVVLQLDGQLYGGVGPGNFAVSGAIFGNALKTLLSN</sequence>
<accession>A0A4R7BU68</accession>
<comment type="caution">
    <text evidence="2">The sequence shown here is derived from an EMBL/GenBank/DDBJ whole genome shotgun (WGS) entry which is preliminary data.</text>
</comment>
<name>A0A4R7BU68_9HYPH</name>
<dbReference type="EMBL" id="SNZR01000015">
    <property type="protein sequence ID" value="TDR88125.1"/>
    <property type="molecule type" value="Genomic_DNA"/>
</dbReference>